<accession>A0AAJ8W3M4</accession>
<name>A0AAJ8W3M4_CANPC</name>
<organism evidence="1">
    <name type="scientific">Candida parapsilosis (strain CDC 317 / ATCC MYA-4646)</name>
    <name type="common">Yeast</name>
    <name type="synonym">Monilia parapsilosis</name>
    <dbReference type="NCBI Taxonomy" id="578454"/>
    <lineage>
        <taxon>Eukaryota</taxon>
        <taxon>Fungi</taxon>
        <taxon>Dikarya</taxon>
        <taxon>Ascomycota</taxon>
        <taxon>Saccharomycotina</taxon>
        <taxon>Pichiomycetes</taxon>
        <taxon>Debaryomycetaceae</taxon>
        <taxon>Candida/Lodderomyces clade</taxon>
        <taxon>Candida</taxon>
    </lineage>
</organism>
<dbReference type="AlphaFoldDB" id="A0AAJ8W3M4"/>
<evidence type="ECO:0000313" key="1">
    <source>
        <dbReference type="EnsemblFungi" id="CPAR2_405860-T-p1"/>
    </source>
</evidence>
<dbReference type="EnsemblFungi" id="CPAR2_405860-T">
    <property type="protein sequence ID" value="CPAR2_405860-T-p1"/>
    <property type="gene ID" value="CPAR2_405860"/>
</dbReference>
<protein>
    <submittedName>
        <fullName evidence="1">Uncharacterized protein</fullName>
    </submittedName>
</protein>
<reference evidence="1" key="1">
    <citation type="submission" date="2025-05" db="UniProtKB">
        <authorList>
            <consortium name="EnsemblFungi"/>
        </authorList>
    </citation>
    <scope>IDENTIFICATION</scope>
</reference>
<proteinExistence type="predicted"/>
<sequence length="37" mass="4485">ELWRCIGNVIGFNTRRISTNYLIQEWLNRNSTYIINI</sequence>